<name>W1XPV7_9ZZZZ</name>
<gene>
    <name evidence="1" type="ORF">Q604_UNBC13273G0001</name>
</gene>
<dbReference type="Gene3D" id="3.40.50.150">
    <property type="entry name" value="Vaccinia Virus protein VP39"/>
    <property type="match status" value="1"/>
</dbReference>
<reference evidence="1" key="1">
    <citation type="submission" date="2013-12" db="EMBL/GenBank/DDBJ databases">
        <title>A Varibaculum cambriense genome reconstructed from a premature infant gut community with otherwise low bacterial novelty that shifts toward anaerobic metabolism during the third week of life.</title>
        <authorList>
            <person name="Brown C.T."/>
            <person name="Sharon I."/>
            <person name="Thomas B.C."/>
            <person name="Castelle C.J."/>
            <person name="Morowitz M.J."/>
            <person name="Banfield J.F."/>
        </authorList>
    </citation>
    <scope>NUCLEOTIDE SEQUENCE</scope>
</reference>
<feature type="non-terminal residue" evidence="1">
    <location>
        <position position="1"/>
    </location>
</feature>
<dbReference type="EMBL" id="AZMM01013273">
    <property type="protein sequence ID" value="ETJ32262.1"/>
    <property type="molecule type" value="Genomic_DNA"/>
</dbReference>
<dbReference type="GO" id="GO:0032259">
    <property type="term" value="P:methylation"/>
    <property type="evidence" value="ECO:0007669"/>
    <property type="project" value="UniProtKB-KW"/>
</dbReference>
<dbReference type="InterPro" id="IPR029063">
    <property type="entry name" value="SAM-dependent_MTases_sf"/>
</dbReference>
<proteinExistence type="predicted"/>
<sequence>EVLTKKGYKVVQTKVKDMFPNTPHVETVVKLQRKL</sequence>
<comment type="caution">
    <text evidence="1">The sequence shown here is derived from an EMBL/GenBank/DDBJ whole genome shotgun (WGS) entry which is preliminary data.</text>
</comment>
<accession>W1XPV7</accession>
<keyword evidence="1" id="KW-0808">Transferase</keyword>
<dbReference type="GO" id="GO:0008168">
    <property type="term" value="F:methyltransferase activity"/>
    <property type="evidence" value="ECO:0007669"/>
    <property type="project" value="UniProtKB-KW"/>
</dbReference>
<dbReference type="AlphaFoldDB" id="W1XPV7"/>
<keyword evidence="1" id="KW-0489">Methyltransferase</keyword>
<protein>
    <submittedName>
        <fullName evidence="1">23S rRNA (Uracil-5-)-methyltransferase RumA</fullName>
    </submittedName>
</protein>
<evidence type="ECO:0000313" key="1">
    <source>
        <dbReference type="EMBL" id="ETJ32262.1"/>
    </source>
</evidence>
<organism evidence="1">
    <name type="scientific">human gut metagenome</name>
    <dbReference type="NCBI Taxonomy" id="408170"/>
    <lineage>
        <taxon>unclassified sequences</taxon>
        <taxon>metagenomes</taxon>
        <taxon>organismal metagenomes</taxon>
    </lineage>
</organism>